<gene>
    <name evidence="3" type="ORF">yc1106_00807</name>
</gene>
<feature type="compositionally biased region" description="Basic residues" evidence="1">
    <location>
        <begin position="501"/>
        <end position="510"/>
    </location>
</feature>
<feature type="region of interest" description="Disordered" evidence="1">
    <location>
        <begin position="186"/>
        <end position="299"/>
    </location>
</feature>
<feature type="region of interest" description="Disordered" evidence="1">
    <location>
        <begin position="128"/>
        <end position="147"/>
    </location>
</feature>
<dbReference type="Proteomes" id="UP001056012">
    <property type="component" value="Chromosome 1"/>
</dbReference>
<protein>
    <recommendedName>
        <fullName evidence="2">Extracellular mutant protein 11 C-terminal domain-containing protein</fullName>
    </recommendedName>
</protein>
<dbReference type="GO" id="GO:0070860">
    <property type="term" value="C:RNA polymerase I core factor complex"/>
    <property type="evidence" value="ECO:0007669"/>
    <property type="project" value="TreeGrafter"/>
</dbReference>
<evidence type="ECO:0000313" key="3">
    <source>
        <dbReference type="EMBL" id="USP73533.1"/>
    </source>
</evidence>
<keyword evidence="4" id="KW-1185">Reference proteome</keyword>
<reference evidence="3" key="1">
    <citation type="submission" date="2021-12" db="EMBL/GenBank/DDBJ databases">
        <title>Curvularia clavata genome.</title>
        <authorList>
            <person name="Cao Y."/>
        </authorList>
    </citation>
    <scope>NUCLEOTIDE SEQUENCE</scope>
    <source>
        <strain evidence="3">Yc1106</strain>
    </source>
</reference>
<dbReference type="InterPro" id="IPR053029">
    <property type="entry name" value="RNA_pol_I-specific_init_factor"/>
</dbReference>
<evidence type="ECO:0000259" key="2">
    <source>
        <dbReference type="Pfam" id="PF15463"/>
    </source>
</evidence>
<feature type="domain" description="Extracellular mutant protein 11 C-terminal" evidence="2">
    <location>
        <begin position="395"/>
        <end position="526"/>
    </location>
</feature>
<name>A0A9Q8Z3Z3_CURCL</name>
<accession>A0A9Q8Z3Z3</accession>
<feature type="compositionally biased region" description="Polar residues" evidence="1">
    <location>
        <begin position="263"/>
        <end position="286"/>
    </location>
</feature>
<proteinExistence type="predicted"/>
<evidence type="ECO:0000256" key="1">
    <source>
        <dbReference type="SAM" id="MobiDB-lite"/>
    </source>
</evidence>
<feature type="compositionally biased region" description="Polar residues" evidence="1">
    <location>
        <begin position="63"/>
        <end position="72"/>
    </location>
</feature>
<feature type="region of interest" description="Disordered" evidence="1">
    <location>
        <begin position="488"/>
        <end position="542"/>
    </location>
</feature>
<sequence length="542" mass="61460">MQGLQNFVSRKHTNSPHNALDGDQPAPKTDRQTVGANARVSIKNGLPSQRRTPIPGALGRGSANAQNSSAVLQNPPRRVQSAQGHTVKRDLYDTDAESLDTTIDHSVIQAQESQQMDRHYQQNEQAFDLGNDGGIEQGHPDSSSSDHAFEITHDEEEFLEEQGLGNLPLDRKIAFLQHARQFEFREIDGDSYPTTTNGEPSELDGLQEPPSDYRHKGGKTSPLHQPQNIKYESVQPEVRQQTHYQQKLHMPAPRQSLPKPSQLFEQSAQLRDQTRASAPTVQQARQDTQHHRIVPQSSQPTAFSQANAGVAVATLPAHSNPYPNVKNEAYGQQYVHHQHPGPSRVQLNVEEVKPIAQPVPVERPFVAQAIPKQIVYQPQPEEVPTDEPEAMQVEDYDPETLFQMNYETLKNESFDIDPRAKRPVLSEEDTKKPLAERLILVQKNLDPAKQAEFFHSLPTSEWEDAGDWFLDQCQNMIQRMKQARQKKRKLAQEFEDEMEKRHKHVSKKHRQVEQAMEKMKAQGENLVPRSPRPSRSAKPKRS</sequence>
<dbReference type="PANTHER" id="PTHR28244">
    <property type="entry name" value="RNA POLYMERASE I-SPECIFIC TRANSCRIPTION INITIATION FACTOR RRN11"/>
    <property type="match status" value="1"/>
</dbReference>
<dbReference type="OrthoDB" id="5346740at2759"/>
<dbReference type="AlphaFoldDB" id="A0A9Q8Z3Z3"/>
<feature type="region of interest" description="Disordered" evidence="1">
    <location>
        <begin position="1"/>
        <end position="86"/>
    </location>
</feature>
<dbReference type="GO" id="GO:0017025">
    <property type="term" value="F:TBP-class protein binding"/>
    <property type="evidence" value="ECO:0007669"/>
    <property type="project" value="TreeGrafter"/>
</dbReference>
<dbReference type="PANTHER" id="PTHR28244:SF3">
    <property type="entry name" value="EXTRACELLULAR MUTANT PROTEIN 11 C-TERMINAL DOMAIN-CONTAINING PROTEIN"/>
    <property type="match status" value="1"/>
</dbReference>
<dbReference type="VEuPathDB" id="FungiDB:yc1106_00807"/>
<evidence type="ECO:0000313" key="4">
    <source>
        <dbReference type="Proteomes" id="UP001056012"/>
    </source>
</evidence>
<dbReference type="GO" id="GO:0042790">
    <property type="term" value="P:nucleolar large rRNA transcription by RNA polymerase I"/>
    <property type="evidence" value="ECO:0007669"/>
    <property type="project" value="TreeGrafter"/>
</dbReference>
<dbReference type="EMBL" id="CP089274">
    <property type="protein sequence ID" value="USP73533.1"/>
    <property type="molecule type" value="Genomic_DNA"/>
</dbReference>
<dbReference type="GO" id="GO:0001164">
    <property type="term" value="F:RNA polymerase I core promoter sequence-specific DNA binding"/>
    <property type="evidence" value="ECO:0007669"/>
    <property type="project" value="TreeGrafter"/>
</dbReference>
<dbReference type="Pfam" id="PF15463">
    <property type="entry name" value="ECM11"/>
    <property type="match status" value="1"/>
</dbReference>
<dbReference type="InterPro" id="IPR029178">
    <property type="entry name" value="Ecm11_C"/>
</dbReference>
<feature type="compositionally biased region" description="Basic and acidic residues" evidence="1">
    <location>
        <begin position="511"/>
        <end position="521"/>
    </location>
</feature>
<organism evidence="3 4">
    <name type="scientific">Curvularia clavata</name>
    <dbReference type="NCBI Taxonomy" id="95742"/>
    <lineage>
        <taxon>Eukaryota</taxon>
        <taxon>Fungi</taxon>
        <taxon>Dikarya</taxon>
        <taxon>Ascomycota</taxon>
        <taxon>Pezizomycotina</taxon>
        <taxon>Dothideomycetes</taxon>
        <taxon>Pleosporomycetidae</taxon>
        <taxon>Pleosporales</taxon>
        <taxon>Pleosporineae</taxon>
        <taxon>Pleosporaceae</taxon>
        <taxon>Curvularia</taxon>
    </lineage>
</organism>